<organism evidence="1 2">
    <name type="scientific">Aristolochia fimbriata</name>
    <name type="common">White veined hardy Dutchman's pipe vine</name>
    <dbReference type="NCBI Taxonomy" id="158543"/>
    <lineage>
        <taxon>Eukaryota</taxon>
        <taxon>Viridiplantae</taxon>
        <taxon>Streptophyta</taxon>
        <taxon>Embryophyta</taxon>
        <taxon>Tracheophyta</taxon>
        <taxon>Spermatophyta</taxon>
        <taxon>Magnoliopsida</taxon>
        <taxon>Magnoliidae</taxon>
        <taxon>Piperales</taxon>
        <taxon>Aristolochiaceae</taxon>
        <taxon>Aristolochia</taxon>
    </lineage>
</organism>
<comment type="caution">
    <text evidence="1">The sequence shown here is derived from an EMBL/GenBank/DDBJ whole genome shotgun (WGS) entry which is preliminary data.</text>
</comment>
<proteinExistence type="predicted"/>
<dbReference type="AlphaFoldDB" id="A0AAV7ENB0"/>
<name>A0AAV7ENB0_ARIFI</name>
<dbReference type="Proteomes" id="UP000825729">
    <property type="component" value="Unassembled WGS sequence"/>
</dbReference>
<dbReference type="PANTHER" id="PTHR35686:SF1">
    <property type="entry name" value="KINETOCHORE PROTEIN"/>
    <property type="match status" value="1"/>
</dbReference>
<evidence type="ECO:0000313" key="1">
    <source>
        <dbReference type="EMBL" id="KAG9450094.1"/>
    </source>
</evidence>
<accession>A0AAV7ENB0</accession>
<protein>
    <submittedName>
        <fullName evidence="1">Uncharacterized protein</fullName>
    </submittedName>
</protein>
<keyword evidence="2" id="KW-1185">Reference proteome</keyword>
<dbReference type="PANTHER" id="PTHR35686">
    <property type="entry name" value="KINETOCHORE PROTEIN"/>
    <property type="match status" value="1"/>
</dbReference>
<evidence type="ECO:0000313" key="2">
    <source>
        <dbReference type="Proteomes" id="UP000825729"/>
    </source>
</evidence>
<reference evidence="1 2" key="1">
    <citation type="submission" date="2021-07" db="EMBL/GenBank/DDBJ databases">
        <title>The Aristolochia fimbriata genome: insights into angiosperm evolution, floral development and chemical biosynthesis.</title>
        <authorList>
            <person name="Jiao Y."/>
        </authorList>
    </citation>
    <scope>NUCLEOTIDE SEQUENCE [LARGE SCALE GENOMIC DNA]</scope>
    <source>
        <strain evidence="1">IBCAS-2021</strain>
        <tissue evidence="1">Leaf</tissue>
    </source>
</reference>
<sequence>MSQQNIFPAAEECEQDISDGEDFDRVTYNDGCSESLQSLYQKDGKSKNSVASQLEILEGRSKFSVGSCGTNYDKIDTSVSLEGLDEPACPNSSFRPEDVKLQRDQHFSSDGRASWCVSSKESGDLGYLTGTSCHFAAQRVQKGRGGKARPRFSLYFQSCKEESSLSSIPKNRDENMDVFKHRGGGHSVADLLEDFVEENERNSEAPQSSGHSMAELLEGLHEKNCPSGGKHKMIDYTKKKRNQFVEPLSVLGSRILDNEDPVEPMESETSDEDEVDGHFQIRSGAPKANKQTMADLFQEAFSAVEDGNGTDFPNHKYGGIGFYGRLQQILQNEKDKHTEFLKQMQAGEVPLDDATCLDVKIISRCLDAKLTVCDCMDIQFTQGTTDLVDDEVTRKMTIIFSPRICNNVELEAGNFVRIHPPWKKVKVEENKIIILCTYFSQHDPIK</sequence>
<dbReference type="EMBL" id="JAINDJ010000004">
    <property type="protein sequence ID" value="KAG9450094.1"/>
    <property type="molecule type" value="Genomic_DNA"/>
</dbReference>
<gene>
    <name evidence="1" type="ORF">H6P81_010059</name>
</gene>